<protein>
    <submittedName>
        <fullName evidence="2">Uncharacterized protein</fullName>
    </submittedName>
</protein>
<evidence type="ECO:0000313" key="3">
    <source>
        <dbReference type="Proteomes" id="UP001295684"/>
    </source>
</evidence>
<name>A0AAD2D6E6_EUPCR</name>
<dbReference type="AlphaFoldDB" id="A0AAD2D6E6"/>
<feature type="region of interest" description="Disordered" evidence="1">
    <location>
        <begin position="114"/>
        <end position="138"/>
    </location>
</feature>
<proteinExistence type="predicted"/>
<dbReference type="EMBL" id="CAMPGE010023338">
    <property type="protein sequence ID" value="CAI2381291.1"/>
    <property type="molecule type" value="Genomic_DNA"/>
</dbReference>
<gene>
    <name evidence="2" type="ORF">ECRASSUSDP1_LOCUS22743</name>
</gene>
<dbReference type="Proteomes" id="UP001295684">
    <property type="component" value="Unassembled WGS sequence"/>
</dbReference>
<evidence type="ECO:0000313" key="2">
    <source>
        <dbReference type="EMBL" id="CAI2381291.1"/>
    </source>
</evidence>
<evidence type="ECO:0000256" key="1">
    <source>
        <dbReference type="SAM" id="MobiDB-lite"/>
    </source>
</evidence>
<organism evidence="2 3">
    <name type="scientific">Euplotes crassus</name>
    <dbReference type="NCBI Taxonomy" id="5936"/>
    <lineage>
        <taxon>Eukaryota</taxon>
        <taxon>Sar</taxon>
        <taxon>Alveolata</taxon>
        <taxon>Ciliophora</taxon>
        <taxon>Intramacronucleata</taxon>
        <taxon>Spirotrichea</taxon>
        <taxon>Hypotrichia</taxon>
        <taxon>Euplotida</taxon>
        <taxon>Euplotidae</taxon>
        <taxon>Moneuplotes</taxon>
    </lineage>
</organism>
<reference evidence="2" key="1">
    <citation type="submission" date="2023-07" db="EMBL/GenBank/DDBJ databases">
        <authorList>
            <consortium name="AG Swart"/>
            <person name="Singh M."/>
            <person name="Singh A."/>
            <person name="Seah K."/>
            <person name="Emmerich C."/>
        </authorList>
    </citation>
    <scope>NUCLEOTIDE SEQUENCE</scope>
    <source>
        <strain evidence="2">DP1</strain>
    </source>
</reference>
<comment type="caution">
    <text evidence="2">The sequence shown here is derived from an EMBL/GenBank/DDBJ whole genome shotgun (WGS) entry which is preliminary data.</text>
</comment>
<keyword evidence="3" id="KW-1185">Reference proteome</keyword>
<accession>A0AAD2D6E6</accession>
<sequence length="138" mass="16127">MKIESLKQPIGLVEREDPLAETKEHRRWRSEVLKEHKETSRVVDDAIIGLKKTSESTKDLLTSTKSVSEIWSSFEDKLKVACKNLGDRIEADLAEKEAMRKRIEEYLKKNSHHKVETTSSLSKKQEKYVPKERKLMKF</sequence>
<feature type="compositionally biased region" description="Basic and acidic residues" evidence="1">
    <location>
        <begin position="123"/>
        <end position="138"/>
    </location>
</feature>